<dbReference type="InParanoid" id="A0A804JSF0"/>
<proteinExistence type="predicted"/>
<organism evidence="3 4">
    <name type="scientific">Musa acuminata subsp. malaccensis</name>
    <name type="common">Wild banana</name>
    <name type="synonym">Musa malaccensis</name>
    <dbReference type="NCBI Taxonomy" id="214687"/>
    <lineage>
        <taxon>Eukaryota</taxon>
        <taxon>Viridiplantae</taxon>
        <taxon>Streptophyta</taxon>
        <taxon>Embryophyta</taxon>
        <taxon>Tracheophyta</taxon>
        <taxon>Spermatophyta</taxon>
        <taxon>Magnoliopsida</taxon>
        <taxon>Liliopsida</taxon>
        <taxon>Zingiberales</taxon>
        <taxon>Musaceae</taxon>
        <taxon>Musa</taxon>
    </lineage>
</organism>
<dbReference type="FunCoup" id="A0A804JSF0">
    <property type="interactions" value="4324"/>
</dbReference>
<reference evidence="2" key="1">
    <citation type="submission" date="2021-03" db="EMBL/GenBank/DDBJ databases">
        <authorList>
            <consortium name="Genoscope - CEA"/>
            <person name="William W."/>
        </authorList>
    </citation>
    <scope>NUCLEOTIDE SEQUENCE</scope>
    <source>
        <strain evidence="2">Doubled-haploid Pahang</strain>
    </source>
</reference>
<protein>
    <submittedName>
        <fullName evidence="2">(wild Malaysian banana) hypothetical protein</fullName>
    </submittedName>
</protein>
<evidence type="ECO:0000256" key="1">
    <source>
        <dbReference type="SAM" id="MobiDB-lite"/>
    </source>
</evidence>
<feature type="region of interest" description="Disordered" evidence="1">
    <location>
        <begin position="303"/>
        <end position="322"/>
    </location>
</feature>
<dbReference type="EMBL" id="HG996473">
    <property type="protein sequence ID" value="CAG1855682.1"/>
    <property type="molecule type" value="Genomic_DNA"/>
</dbReference>
<accession>A0A804JSF0</accession>
<dbReference type="PANTHER" id="PTHR37392">
    <property type="entry name" value="OS09G0556800 PROTEIN"/>
    <property type="match status" value="1"/>
</dbReference>
<dbReference type="Proteomes" id="UP000012960">
    <property type="component" value="Unplaced"/>
</dbReference>
<reference evidence="3" key="2">
    <citation type="submission" date="2021-05" db="UniProtKB">
        <authorList>
            <consortium name="EnsemblPlants"/>
        </authorList>
    </citation>
    <scope>IDENTIFICATION</scope>
    <source>
        <strain evidence="3">subsp. malaccensis</strain>
    </source>
</reference>
<dbReference type="AlphaFoldDB" id="A0A804JSF0"/>
<dbReference type="Gramene" id="Ma07_t05240.1">
    <property type="protein sequence ID" value="Ma07_p05240.1"/>
    <property type="gene ID" value="Ma07_g05240"/>
</dbReference>
<evidence type="ECO:0000313" key="4">
    <source>
        <dbReference type="Proteomes" id="UP000012960"/>
    </source>
</evidence>
<keyword evidence="4" id="KW-1185">Reference proteome</keyword>
<dbReference type="EnsemblPlants" id="Ma07_t05240.1">
    <property type="protein sequence ID" value="Ma07_p05240.1"/>
    <property type="gene ID" value="Ma07_g05240"/>
</dbReference>
<evidence type="ECO:0000313" key="3">
    <source>
        <dbReference type="EnsemblPlants" id="Ma07_p05240.1"/>
    </source>
</evidence>
<gene>
    <name evidence="2" type="ORF">GSMUA_49560.1</name>
</gene>
<dbReference type="OMA" id="GEGPNTK"/>
<evidence type="ECO:0000313" key="2">
    <source>
        <dbReference type="EMBL" id="CAG1855682.1"/>
    </source>
</evidence>
<name>A0A804JSF0_MUSAM</name>
<sequence>MAYAYTPTYYSSFHDTITSLCKSILPFGLKSRRPPLPDQKLAKCHSDSLKWQQDSFHRILHLMGLHKEGMVPESDVAAFCTHMLDTLIAAPRDPDPPGVIRDKLLFLQELLYAKCISAEVYHSSKRPLLQRLAMHGAELDCRDVIVRCPTMSSEEEWSFIELGDKEPPPAVEKAKHRTPIKAFIGNAASWTTGKGKKDSSQTKKGPLGSVDVNAMDPSRPSMENPFWARNQPSDKSSILMPEGSPLIPIKSDKGKRKAFQELFRRERRDENENSEPLIAEPEEKPMRPTKKHWGLDVLKKWKRGSGNEDESTTPYLPPGKRSDEVSSIACTLAASPVGEGPDTKRLKKKMHSDGIVNDFHSLLSLSLKVSAEKIKTELSRIQSELCARNPNLNFSDEQIEAISTKLPIDKADLNDFFPKSWCDRHGAVVLDVVRKEFKGHVGEMEALRSAARDEHGSAEKWVAFQEKDDSFHLNLFSHKS</sequence>
<dbReference type="PANTHER" id="PTHR37392:SF1">
    <property type="entry name" value="OS09G0556800 PROTEIN"/>
    <property type="match status" value="1"/>
</dbReference>
<feature type="region of interest" description="Disordered" evidence="1">
    <location>
        <begin position="187"/>
        <end position="230"/>
    </location>
</feature>
<dbReference type="OrthoDB" id="1904025at2759"/>